<dbReference type="EMBL" id="JBAKFJ010000001">
    <property type="protein sequence ID" value="MEX0385985.1"/>
    <property type="molecule type" value="Genomic_DNA"/>
</dbReference>
<dbReference type="InterPro" id="IPR020846">
    <property type="entry name" value="MFS_dom"/>
</dbReference>
<feature type="transmembrane region" description="Helical" evidence="4">
    <location>
        <begin position="346"/>
        <end position="364"/>
    </location>
</feature>
<keyword evidence="3 4" id="KW-0472">Membrane</keyword>
<protein>
    <submittedName>
        <fullName evidence="6">MFS transporter</fullName>
    </submittedName>
</protein>
<proteinExistence type="predicted"/>
<dbReference type="RefSeq" id="WP_367966467.1">
    <property type="nucleotide sequence ID" value="NZ_JBAKFJ010000001.1"/>
</dbReference>
<keyword evidence="1 4" id="KW-0812">Transmembrane</keyword>
<evidence type="ECO:0000259" key="5">
    <source>
        <dbReference type="PROSITE" id="PS50850"/>
    </source>
</evidence>
<feature type="transmembrane region" description="Helical" evidence="4">
    <location>
        <begin position="370"/>
        <end position="389"/>
    </location>
</feature>
<feature type="transmembrane region" description="Helical" evidence="4">
    <location>
        <begin position="104"/>
        <end position="123"/>
    </location>
</feature>
<feature type="transmembrane region" description="Helical" evidence="4">
    <location>
        <begin position="306"/>
        <end position="325"/>
    </location>
</feature>
<feature type="transmembrane region" description="Helical" evidence="4">
    <location>
        <begin position="215"/>
        <end position="236"/>
    </location>
</feature>
<evidence type="ECO:0000256" key="2">
    <source>
        <dbReference type="ARBA" id="ARBA00022989"/>
    </source>
</evidence>
<feature type="transmembrane region" description="Helical" evidence="4">
    <location>
        <begin position="282"/>
        <end position="300"/>
    </location>
</feature>
<dbReference type="PANTHER" id="PTHR23534:SF1">
    <property type="entry name" value="MAJOR FACILITATOR SUPERFAMILY PROTEIN"/>
    <property type="match status" value="1"/>
</dbReference>
<dbReference type="Pfam" id="PF07690">
    <property type="entry name" value="MFS_1"/>
    <property type="match status" value="1"/>
</dbReference>
<gene>
    <name evidence="6" type="ORF">V6X64_03115</name>
</gene>
<dbReference type="InterPro" id="IPR036259">
    <property type="entry name" value="MFS_trans_sf"/>
</dbReference>
<evidence type="ECO:0000256" key="1">
    <source>
        <dbReference type="ARBA" id="ARBA00022692"/>
    </source>
</evidence>
<dbReference type="SUPFAM" id="SSF103473">
    <property type="entry name" value="MFS general substrate transporter"/>
    <property type="match status" value="1"/>
</dbReference>
<evidence type="ECO:0000313" key="7">
    <source>
        <dbReference type="Proteomes" id="UP001556653"/>
    </source>
</evidence>
<feature type="transmembrane region" description="Helical" evidence="4">
    <location>
        <begin position="174"/>
        <end position="194"/>
    </location>
</feature>
<dbReference type="PROSITE" id="PS50850">
    <property type="entry name" value="MFS"/>
    <property type="match status" value="1"/>
</dbReference>
<dbReference type="PANTHER" id="PTHR23534">
    <property type="entry name" value="MFS PERMEASE"/>
    <property type="match status" value="1"/>
</dbReference>
<name>A0ABV3S7N3_9GAMM</name>
<reference evidence="6 7" key="1">
    <citation type="submission" date="2024-02" db="EMBL/GenBank/DDBJ databases">
        <title>New especies of Spiribacter isolated from saline water.</title>
        <authorList>
            <person name="Leon M.J."/>
            <person name="De La Haba R."/>
            <person name="Sanchez-Porro C."/>
            <person name="Ventosa A."/>
        </authorList>
    </citation>
    <scope>NUCLEOTIDE SEQUENCE [LARGE SCALE GENOMIC DNA]</scope>
    <source>
        <strain evidence="7">ag22IC4-227</strain>
    </source>
</reference>
<feature type="transmembrane region" description="Helical" evidence="4">
    <location>
        <begin position="256"/>
        <end position="275"/>
    </location>
</feature>
<evidence type="ECO:0000256" key="4">
    <source>
        <dbReference type="SAM" id="Phobius"/>
    </source>
</evidence>
<feature type="transmembrane region" description="Helical" evidence="4">
    <location>
        <begin position="12"/>
        <end position="34"/>
    </location>
</feature>
<feature type="transmembrane region" description="Helical" evidence="4">
    <location>
        <begin position="135"/>
        <end position="154"/>
    </location>
</feature>
<dbReference type="Gene3D" id="1.20.1250.20">
    <property type="entry name" value="MFS general substrate transporter like domains"/>
    <property type="match status" value="1"/>
</dbReference>
<comment type="caution">
    <text evidence="6">The sequence shown here is derived from an EMBL/GenBank/DDBJ whole genome shotgun (WGS) entry which is preliminary data.</text>
</comment>
<sequence length="409" mass="42622">MTATNLPREKTNVAILAASQALFLIAAITVMTLSGVVGQQLTPEPALATLPVALMQVGALLATFPASMLMKRIGRRPGFLLGTTLGGIAGGGLAALGVAEGSFLLFNLGNLLLGVYQGFAMYYRFAAADCAGEHFRSKAISLVLAGGVVAAVLGPWNANYGQALWAAHPAAGPYLMVMALAVAATVLVGMLRVPRAREPHGAAAQRHLPEIISQPRFIVALTAAAIGYAVMVLVMTATPLAMRQSGFDMGRASFVMQWHVLGMFAPSFITGSLIARFGVLNVLLAGGLVLLMSAGIAVGGQTLPHYWAALVLLGVGWNFLFIGGSTLVTETHTPEERGKVQGLNDLVVFGLVSIGSLMAGALLYHLGWVGLNLTVMPFIALTLSATAWLRFAAPTGLNPEDAATHLRAD</sequence>
<dbReference type="Proteomes" id="UP001556653">
    <property type="component" value="Unassembled WGS sequence"/>
</dbReference>
<feature type="domain" description="Major facilitator superfamily (MFS) profile" evidence="5">
    <location>
        <begin position="215"/>
        <end position="409"/>
    </location>
</feature>
<evidence type="ECO:0000256" key="3">
    <source>
        <dbReference type="ARBA" id="ARBA00023136"/>
    </source>
</evidence>
<dbReference type="InterPro" id="IPR011701">
    <property type="entry name" value="MFS"/>
</dbReference>
<keyword evidence="2 4" id="KW-1133">Transmembrane helix</keyword>
<feature type="transmembrane region" description="Helical" evidence="4">
    <location>
        <begin position="46"/>
        <end position="66"/>
    </location>
</feature>
<accession>A0ABV3S7N3</accession>
<keyword evidence="7" id="KW-1185">Reference proteome</keyword>
<evidence type="ECO:0000313" key="6">
    <source>
        <dbReference type="EMBL" id="MEX0385985.1"/>
    </source>
</evidence>
<feature type="transmembrane region" description="Helical" evidence="4">
    <location>
        <begin position="78"/>
        <end position="98"/>
    </location>
</feature>
<organism evidence="6 7">
    <name type="scientific">Spiribacter onubensis</name>
    <dbReference type="NCBI Taxonomy" id="3122420"/>
    <lineage>
        <taxon>Bacteria</taxon>
        <taxon>Pseudomonadati</taxon>
        <taxon>Pseudomonadota</taxon>
        <taxon>Gammaproteobacteria</taxon>
        <taxon>Chromatiales</taxon>
        <taxon>Ectothiorhodospiraceae</taxon>
        <taxon>Spiribacter</taxon>
    </lineage>
</organism>